<dbReference type="PANTHER" id="PTHR43297:SF2">
    <property type="entry name" value="DIPEPTIDE TRANSPORT ATP-BINDING PROTEIN DPPD"/>
    <property type="match status" value="1"/>
</dbReference>
<sequence length="804" mass="84976">MTGSAILEVRNLHVSFQGGRRTAPLPVVRGVDLTLRAGEVLGLVGESGAGKSVTALSVLGLPPPGAVVSGSVRLLGTELVGLPVRELARQRGRRIAMVFQDPLTAFTPVRRIGDQIGEALRIHQRPRPGREPARRHAVELLESVGVPEPDRAARAYPHELSGGLRQRAMIAMAIANRPDVIVADEPTSALDVTVQAQVLDALKKARKATGAALLLVSHDLGVIAGTADRVAVMYAGRIVESAPVDELFAHPRMPYTLGLIGSVPRLDGAGTLTPVPGTPPAPGRTGPGCSFAPRCPLADEECERGEPRLGEVGGGGSETLAAAYGSDRDAEPAPGNGNGNGNGKHDSGDEPPSAPRKAPASAPAPVPTPTPTSVSSRPTGRPLPQLPSPQAHLAACLRSDALAKYTAAELFPASAQAGRPGRTAAGAEPVLRITGLAKSYPLPRRSAVRPRGRRSADDDAPHAVERADLDIRRGETVGLVGESGAGKSTILAQVIALAAPEAGRIEVLGHDTATLGRAEVRRLRGRVQLVLQDPMASLDPRMTVDAILAEPLRAQRATKEHIDARIPELLRQVGLDPAAARRHPHAFSGGQRQRIAIARALAVEPDLLLLDEPVSALDVSVQAGILDLLRRLKRELGPACLFVSHDLAVVRQIADRMVVMYGGRTVESGDVTEVFSRPRHPYTKALLSAVPLPDPRAERTRERIILPGDPPGAGRRTTGCGFRTRCPVYQASGPRARQLCEQETPEPLGATASNPHVAACHFPCEDDEVPLRRPQASKGHSLFTDRFTDPSSNQSCGRSRDPES</sequence>
<evidence type="ECO:0000256" key="2">
    <source>
        <dbReference type="ARBA" id="ARBA00005417"/>
    </source>
</evidence>
<keyword evidence="6 10" id="KW-0067">ATP-binding</keyword>
<dbReference type="Gene3D" id="3.40.50.300">
    <property type="entry name" value="P-loop containing nucleotide triphosphate hydrolases"/>
    <property type="match status" value="2"/>
</dbReference>
<gene>
    <name evidence="10" type="ORF">ACFQZP_06340</name>
</gene>
<dbReference type="SMART" id="SM00382">
    <property type="entry name" value="AAA"/>
    <property type="match status" value="2"/>
</dbReference>
<dbReference type="NCBIfam" id="NF008453">
    <property type="entry name" value="PRK11308.1"/>
    <property type="match status" value="2"/>
</dbReference>
<dbReference type="EMBL" id="JBHTEC010000001">
    <property type="protein sequence ID" value="MFD0281292.1"/>
    <property type="molecule type" value="Genomic_DNA"/>
</dbReference>
<dbReference type="PROSITE" id="PS00211">
    <property type="entry name" value="ABC_TRANSPORTER_1"/>
    <property type="match status" value="1"/>
</dbReference>
<dbReference type="Pfam" id="PF00005">
    <property type="entry name" value="ABC_tran"/>
    <property type="match status" value="2"/>
</dbReference>
<evidence type="ECO:0000256" key="6">
    <source>
        <dbReference type="ARBA" id="ARBA00022840"/>
    </source>
</evidence>
<evidence type="ECO:0000259" key="9">
    <source>
        <dbReference type="PROSITE" id="PS50893"/>
    </source>
</evidence>
<dbReference type="GO" id="GO:0005524">
    <property type="term" value="F:ATP binding"/>
    <property type="evidence" value="ECO:0007669"/>
    <property type="project" value="UniProtKB-KW"/>
</dbReference>
<dbReference type="InterPro" id="IPR003439">
    <property type="entry name" value="ABC_transporter-like_ATP-bd"/>
</dbReference>
<comment type="caution">
    <text evidence="10">The sequence shown here is derived from an EMBL/GenBank/DDBJ whole genome shotgun (WGS) entry which is preliminary data.</text>
</comment>
<comment type="subcellular location">
    <subcellularLocation>
        <location evidence="1">Cell membrane</location>
        <topology evidence="1">Peripheral membrane protein</topology>
    </subcellularLocation>
</comment>
<feature type="domain" description="ABC transporter" evidence="9">
    <location>
        <begin position="431"/>
        <end position="687"/>
    </location>
</feature>
<comment type="similarity">
    <text evidence="2">Belongs to the ABC transporter superfamily.</text>
</comment>
<reference evidence="11" key="1">
    <citation type="journal article" date="2019" name="Int. J. Syst. Evol. Microbiol.">
        <title>The Global Catalogue of Microorganisms (GCM) 10K type strain sequencing project: providing services to taxonomists for standard genome sequencing and annotation.</title>
        <authorList>
            <consortium name="The Broad Institute Genomics Platform"/>
            <consortium name="The Broad Institute Genome Sequencing Center for Infectious Disease"/>
            <person name="Wu L."/>
            <person name="Ma J."/>
        </authorList>
    </citation>
    <scope>NUCLEOTIDE SEQUENCE [LARGE SCALE GENOMIC DNA]</scope>
    <source>
        <strain evidence="11">CGMCC 4.7198</strain>
    </source>
</reference>
<evidence type="ECO:0000313" key="11">
    <source>
        <dbReference type="Proteomes" id="UP001596957"/>
    </source>
</evidence>
<dbReference type="InterPro" id="IPR003593">
    <property type="entry name" value="AAA+_ATPase"/>
</dbReference>
<dbReference type="NCBIfam" id="NF007739">
    <property type="entry name" value="PRK10419.1"/>
    <property type="match status" value="2"/>
</dbReference>
<keyword evidence="3" id="KW-0813">Transport</keyword>
<dbReference type="InterPro" id="IPR017871">
    <property type="entry name" value="ABC_transporter-like_CS"/>
</dbReference>
<dbReference type="PROSITE" id="PS50893">
    <property type="entry name" value="ABC_TRANSPORTER_2"/>
    <property type="match status" value="2"/>
</dbReference>
<keyword evidence="7" id="KW-0472">Membrane</keyword>
<proteinExistence type="inferred from homology"/>
<evidence type="ECO:0000256" key="4">
    <source>
        <dbReference type="ARBA" id="ARBA00022475"/>
    </source>
</evidence>
<keyword evidence="11" id="KW-1185">Reference proteome</keyword>
<protein>
    <submittedName>
        <fullName evidence="10">Dipeptide ABC transporter ATP-binding protein</fullName>
    </submittedName>
</protein>
<dbReference type="InterPro" id="IPR027417">
    <property type="entry name" value="P-loop_NTPase"/>
</dbReference>
<evidence type="ECO:0000313" key="10">
    <source>
        <dbReference type="EMBL" id="MFD0281292.1"/>
    </source>
</evidence>
<dbReference type="Proteomes" id="UP001596957">
    <property type="component" value="Unassembled WGS sequence"/>
</dbReference>
<dbReference type="SUPFAM" id="SSF52540">
    <property type="entry name" value="P-loop containing nucleoside triphosphate hydrolases"/>
    <property type="match status" value="2"/>
</dbReference>
<dbReference type="CDD" id="cd03257">
    <property type="entry name" value="ABC_NikE_OppD_transporters"/>
    <property type="match status" value="2"/>
</dbReference>
<dbReference type="NCBIfam" id="TIGR01727">
    <property type="entry name" value="oligo_HPY"/>
    <property type="match status" value="2"/>
</dbReference>
<dbReference type="Pfam" id="PF08352">
    <property type="entry name" value="oligo_HPY"/>
    <property type="match status" value="2"/>
</dbReference>
<name>A0ABW2VC63_9ACTN</name>
<evidence type="ECO:0000256" key="7">
    <source>
        <dbReference type="ARBA" id="ARBA00023136"/>
    </source>
</evidence>
<dbReference type="InterPro" id="IPR013563">
    <property type="entry name" value="Oligopep_ABC_C"/>
</dbReference>
<accession>A0ABW2VC63</accession>
<dbReference type="PANTHER" id="PTHR43297">
    <property type="entry name" value="OLIGOPEPTIDE TRANSPORT ATP-BINDING PROTEIN APPD"/>
    <property type="match status" value="1"/>
</dbReference>
<evidence type="ECO:0000256" key="8">
    <source>
        <dbReference type="SAM" id="MobiDB-lite"/>
    </source>
</evidence>
<dbReference type="RefSeq" id="WP_381258070.1">
    <property type="nucleotide sequence ID" value="NZ_JBHTBI010000022.1"/>
</dbReference>
<keyword evidence="5" id="KW-0547">Nucleotide-binding</keyword>
<keyword evidence="4" id="KW-1003">Cell membrane</keyword>
<dbReference type="InterPro" id="IPR050388">
    <property type="entry name" value="ABC_Ni/Peptide_Import"/>
</dbReference>
<evidence type="ECO:0000256" key="5">
    <source>
        <dbReference type="ARBA" id="ARBA00022741"/>
    </source>
</evidence>
<evidence type="ECO:0000256" key="1">
    <source>
        <dbReference type="ARBA" id="ARBA00004202"/>
    </source>
</evidence>
<feature type="region of interest" description="Disordered" evidence="8">
    <location>
        <begin position="326"/>
        <end position="388"/>
    </location>
</feature>
<feature type="domain" description="ABC transporter" evidence="9">
    <location>
        <begin position="9"/>
        <end position="260"/>
    </location>
</feature>
<evidence type="ECO:0000256" key="3">
    <source>
        <dbReference type="ARBA" id="ARBA00022448"/>
    </source>
</evidence>
<organism evidence="10 11">
    <name type="scientific">Streptomyces lutosisoli</name>
    <dbReference type="NCBI Taxonomy" id="2665721"/>
    <lineage>
        <taxon>Bacteria</taxon>
        <taxon>Bacillati</taxon>
        <taxon>Actinomycetota</taxon>
        <taxon>Actinomycetes</taxon>
        <taxon>Kitasatosporales</taxon>
        <taxon>Streptomycetaceae</taxon>
        <taxon>Streptomyces</taxon>
    </lineage>
</organism>
<feature type="region of interest" description="Disordered" evidence="8">
    <location>
        <begin position="769"/>
        <end position="804"/>
    </location>
</feature>